<reference evidence="2 4" key="1">
    <citation type="submission" date="2016-10" db="EMBL/GenBank/DDBJ databases">
        <authorList>
            <person name="Varghese N."/>
            <person name="Submissions S."/>
        </authorList>
    </citation>
    <scope>NUCLEOTIDE SEQUENCE [LARGE SCALE GENOMIC DNA]</scope>
    <source>
        <strain evidence="2 4">DSM 282</strain>
    </source>
</reference>
<evidence type="ECO:0000256" key="1">
    <source>
        <dbReference type="SAM" id="SignalP"/>
    </source>
</evidence>
<proteinExistence type="predicted"/>
<evidence type="ECO:0000313" key="3">
    <source>
        <dbReference type="EMBL" id="SFL68208.1"/>
    </source>
</evidence>
<dbReference type="InterPro" id="IPR021245">
    <property type="entry name" value="DUF2790"/>
</dbReference>
<feature type="signal peptide" evidence="1">
    <location>
        <begin position="1"/>
        <end position="26"/>
    </location>
</feature>
<reference evidence="3 5" key="2">
    <citation type="submission" date="2016-10" db="EMBL/GenBank/DDBJ databases">
        <authorList>
            <person name="de Groot N.N."/>
        </authorList>
    </citation>
    <scope>NUCLEOTIDE SEQUENCE [LARGE SCALE GENOMIC DNA]</scope>
    <source>
        <strain evidence="3 5">DSM 381</strain>
    </source>
</reference>
<dbReference type="Proteomes" id="UP000199579">
    <property type="component" value="Unassembled WGS sequence"/>
</dbReference>
<evidence type="ECO:0008006" key="6">
    <source>
        <dbReference type="Google" id="ProtNLM"/>
    </source>
</evidence>
<feature type="chain" id="PRO_5011589795" description="DUF2790 domain-containing protein" evidence="1">
    <location>
        <begin position="27"/>
        <end position="116"/>
    </location>
</feature>
<dbReference type="Proteomes" id="UP000198861">
    <property type="component" value="Unassembled WGS sequence"/>
</dbReference>
<dbReference type="Gene3D" id="2.30.140.50">
    <property type="entry name" value="Protein of unknown function DUF2790"/>
    <property type="match status" value="1"/>
</dbReference>
<evidence type="ECO:0000313" key="2">
    <source>
        <dbReference type="EMBL" id="SFB65716.1"/>
    </source>
</evidence>
<keyword evidence="4" id="KW-1185">Reference proteome</keyword>
<dbReference type="Pfam" id="PF10976">
    <property type="entry name" value="DUF2790"/>
    <property type="match status" value="1"/>
</dbReference>
<keyword evidence="1" id="KW-0732">Signal</keyword>
<dbReference type="AlphaFoldDB" id="A0A1I4JNN8"/>
<evidence type="ECO:0000313" key="5">
    <source>
        <dbReference type="Proteomes" id="UP000199579"/>
    </source>
</evidence>
<name>A0A1I4JNN8_9GAMM</name>
<dbReference type="EMBL" id="FOSX01000244">
    <property type="protein sequence ID" value="SFL68208.1"/>
    <property type="molecule type" value="Genomic_DNA"/>
</dbReference>
<evidence type="ECO:0000313" key="4">
    <source>
        <dbReference type="Proteomes" id="UP000198861"/>
    </source>
</evidence>
<organism evidence="3 5">
    <name type="scientific">Azotobacter beijerinckii</name>
    <dbReference type="NCBI Taxonomy" id="170623"/>
    <lineage>
        <taxon>Bacteria</taxon>
        <taxon>Pseudomonadati</taxon>
        <taxon>Pseudomonadota</taxon>
        <taxon>Gammaproteobacteria</taxon>
        <taxon>Pseudomonadales</taxon>
        <taxon>Pseudomonadaceae</taxon>
        <taxon>Azotobacter</taxon>
    </lineage>
</organism>
<accession>A0A1I4JNN8</accession>
<dbReference type="EMBL" id="FOKJ01000237">
    <property type="protein sequence ID" value="SFB65716.1"/>
    <property type="molecule type" value="Genomic_DNA"/>
</dbReference>
<protein>
    <recommendedName>
        <fullName evidence="6">DUF2790 domain-containing protein</fullName>
    </recommendedName>
</protein>
<dbReference type="RefSeq" id="WP_244541241.1">
    <property type="nucleotide sequence ID" value="NZ_FOKJ01000237.1"/>
</dbReference>
<gene>
    <name evidence="2" type="ORF">SAMN04244571_04876</name>
    <name evidence="3" type="ORF">SAMN04244574_04866</name>
</gene>
<sequence length="116" mass="12545">MTVFSVKPVKLLFAMAVLLPASLSMAESSGSSPVAAPTAPAPIVLESTVVYSQMPEVQDYAYGMRLDIAEVVAMEYFPPEPHFCGVIPAQMTYEDSMGELNTIRYLYPETAGCSDN</sequence>